<dbReference type="EMBL" id="JADULK010000005">
    <property type="protein sequence ID" value="MBH1930184.1"/>
    <property type="molecule type" value="Genomic_DNA"/>
</dbReference>
<dbReference type="Gene3D" id="2.10.109.10">
    <property type="entry name" value="Umud Fragment, subunit A"/>
    <property type="match status" value="1"/>
</dbReference>
<comment type="caution">
    <text evidence="3">The sequence shown here is derived from an EMBL/GenBank/DDBJ whole genome shotgun (WGS) entry which is preliminary data.</text>
</comment>
<dbReference type="RefSeq" id="WP_197664274.1">
    <property type="nucleotide sequence ID" value="NZ_JADULK010000005.1"/>
</dbReference>
<dbReference type="InterPro" id="IPR010744">
    <property type="entry name" value="Phage_CI_N"/>
</dbReference>
<gene>
    <name evidence="3" type="ORF">I5U13_11020</name>
</gene>
<sequence length="194" mass="21326">MSKHLNFAFPKSTSEALDRVVSAYGFSMKMQLAEHLGIAASSLSARYKRDVFPADIVLQCALETGTSIEWLVTGKGGDCQELKSDTSTLIRKKLINGQLSDADNILFDKGLFLDPNNLPSAPICLISDQTQYIVDEHYSEVHDGLWLVEIEGKVGIRTLTRIPVKKVRVSGHGAAFDCNLDDITVLGRVVLTME</sequence>
<name>A0ABS0MF41_SERRU</name>
<dbReference type="Gene3D" id="1.10.260.40">
    <property type="entry name" value="lambda repressor-like DNA-binding domains"/>
    <property type="match status" value="1"/>
</dbReference>
<accession>A0ABS0MF41</accession>
<dbReference type="InterPro" id="IPR010982">
    <property type="entry name" value="Lambda_DNA-bd_dom_sf"/>
</dbReference>
<dbReference type="InterPro" id="IPR032499">
    <property type="entry name" value="Phage_CI_C"/>
</dbReference>
<proteinExistence type="predicted"/>
<evidence type="ECO:0000313" key="4">
    <source>
        <dbReference type="Proteomes" id="UP000624159"/>
    </source>
</evidence>
<dbReference type="Proteomes" id="UP000624159">
    <property type="component" value="Unassembled WGS sequence"/>
</dbReference>
<keyword evidence="4" id="KW-1185">Reference proteome</keyword>
<dbReference type="Pfam" id="PF16452">
    <property type="entry name" value="Phage_CI_C"/>
    <property type="match status" value="1"/>
</dbReference>
<protein>
    <submittedName>
        <fullName evidence="3">Phage repressor protein CI</fullName>
    </submittedName>
</protein>
<organism evidence="3 4">
    <name type="scientific">Serratia rubidaea</name>
    <name type="common">Serratia marinorubra</name>
    <dbReference type="NCBI Taxonomy" id="61652"/>
    <lineage>
        <taxon>Bacteria</taxon>
        <taxon>Pseudomonadati</taxon>
        <taxon>Pseudomonadota</taxon>
        <taxon>Gammaproteobacteria</taxon>
        <taxon>Enterobacterales</taxon>
        <taxon>Yersiniaceae</taxon>
        <taxon>Serratia</taxon>
    </lineage>
</organism>
<evidence type="ECO:0000259" key="2">
    <source>
        <dbReference type="Pfam" id="PF16452"/>
    </source>
</evidence>
<dbReference type="Pfam" id="PF07022">
    <property type="entry name" value="Phage_CI_repr"/>
    <property type="match status" value="1"/>
</dbReference>
<evidence type="ECO:0000259" key="1">
    <source>
        <dbReference type="Pfam" id="PF07022"/>
    </source>
</evidence>
<reference evidence="3 4" key="1">
    <citation type="submission" date="2020-11" db="EMBL/GenBank/DDBJ databases">
        <title>Enhanced detection system for hospital associated transmission using whole genome sequencing surveillance.</title>
        <authorList>
            <person name="Harrison L.H."/>
            <person name="Van Tyne D."/>
            <person name="Marsh J.W."/>
            <person name="Griffith M.P."/>
            <person name="Snyder D.J."/>
            <person name="Cooper V.S."/>
            <person name="Mustapha M."/>
        </authorList>
    </citation>
    <scope>NUCLEOTIDE SEQUENCE [LARGE SCALE GENOMIC DNA]</scope>
    <source>
        <strain evidence="3 4">SER00230</strain>
    </source>
</reference>
<feature type="domain" description="Bacteriophage CI repressor C-terminal" evidence="2">
    <location>
        <begin position="91"/>
        <end position="190"/>
    </location>
</feature>
<evidence type="ECO:0000313" key="3">
    <source>
        <dbReference type="EMBL" id="MBH1930184.1"/>
    </source>
</evidence>
<feature type="domain" description="Bacteriophage CI repressor N-terminal" evidence="1">
    <location>
        <begin position="16"/>
        <end position="77"/>
    </location>
</feature>